<dbReference type="OrthoDB" id="9795032at2"/>
<evidence type="ECO:0000313" key="6">
    <source>
        <dbReference type="EMBL" id="QDU98459.1"/>
    </source>
</evidence>
<dbReference type="GO" id="GO:0005737">
    <property type="term" value="C:cytoplasm"/>
    <property type="evidence" value="ECO:0007669"/>
    <property type="project" value="UniProtKB-ARBA"/>
</dbReference>
<keyword evidence="3" id="KW-0408">Iron</keyword>
<evidence type="ECO:0000313" key="7">
    <source>
        <dbReference type="Proteomes" id="UP000317648"/>
    </source>
</evidence>
<dbReference type="Gene3D" id="3.40.5.90">
    <property type="entry name" value="CDGSH iron-sulfur domain, mitoNEET-type"/>
    <property type="match status" value="1"/>
</dbReference>
<dbReference type="RefSeq" id="WP_145057732.1">
    <property type="nucleotide sequence ID" value="NZ_CP036433.1"/>
</dbReference>
<keyword evidence="2" id="KW-0479">Metal-binding</keyword>
<evidence type="ECO:0000256" key="2">
    <source>
        <dbReference type="ARBA" id="ARBA00022723"/>
    </source>
</evidence>
<name>A0A518E2Z0_9BACT</name>
<dbReference type="EMBL" id="CP036433">
    <property type="protein sequence ID" value="QDU98459.1"/>
    <property type="molecule type" value="Genomic_DNA"/>
</dbReference>
<dbReference type="KEGG" id="lcre:Pla8534_63270"/>
<dbReference type="GO" id="GO:0051537">
    <property type="term" value="F:2 iron, 2 sulfur cluster binding"/>
    <property type="evidence" value="ECO:0007669"/>
    <property type="project" value="UniProtKB-KW"/>
</dbReference>
<dbReference type="Proteomes" id="UP000317648">
    <property type="component" value="Chromosome"/>
</dbReference>
<dbReference type="GO" id="GO:0046872">
    <property type="term" value="F:metal ion binding"/>
    <property type="evidence" value="ECO:0007669"/>
    <property type="project" value="UniProtKB-KW"/>
</dbReference>
<keyword evidence="1" id="KW-0001">2Fe-2S</keyword>
<proteinExistence type="predicted"/>
<keyword evidence="4" id="KW-0411">Iron-sulfur</keyword>
<keyword evidence="7" id="KW-1185">Reference proteome</keyword>
<evidence type="ECO:0000256" key="3">
    <source>
        <dbReference type="ARBA" id="ARBA00023004"/>
    </source>
</evidence>
<feature type="domain" description="Iron-binding zinc finger CDGSH type" evidence="5">
    <location>
        <begin position="17"/>
        <end position="63"/>
    </location>
</feature>
<reference evidence="6 7" key="1">
    <citation type="submission" date="2019-02" db="EMBL/GenBank/DDBJ databases">
        <title>Deep-cultivation of Planctomycetes and their phenomic and genomic characterization uncovers novel biology.</title>
        <authorList>
            <person name="Wiegand S."/>
            <person name="Jogler M."/>
            <person name="Boedeker C."/>
            <person name="Pinto D."/>
            <person name="Vollmers J."/>
            <person name="Rivas-Marin E."/>
            <person name="Kohn T."/>
            <person name="Peeters S.H."/>
            <person name="Heuer A."/>
            <person name="Rast P."/>
            <person name="Oberbeckmann S."/>
            <person name="Bunk B."/>
            <person name="Jeske O."/>
            <person name="Meyerdierks A."/>
            <person name="Storesund J.E."/>
            <person name="Kallscheuer N."/>
            <person name="Luecker S."/>
            <person name="Lage O.M."/>
            <person name="Pohl T."/>
            <person name="Merkel B.J."/>
            <person name="Hornburger P."/>
            <person name="Mueller R.-W."/>
            <person name="Bruemmer F."/>
            <person name="Labrenz M."/>
            <person name="Spormann A.M."/>
            <person name="Op den Camp H."/>
            <person name="Overmann J."/>
            <person name="Amann R."/>
            <person name="Jetten M.S.M."/>
            <person name="Mascher T."/>
            <person name="Medema M.H."/>
            <person name="Devos D.P."/>
            <person name="Kaster A.-K."/>
            <person name="Ovreas L."/>
            <person name="Rohde M."/>
            <person name="Galperin M.Y."/>
            <person name="Jogler C."/>
        </authorList>
    </citation>
    <scope>NUCLEOTIDE SEQUENCE [LARGE SCALE GENOMIC DNA]</scope>
    <source>
        <strain evidence="6 7">Pla85_3_4</strain>
    </source>
</reference>
<accession>A0A518E2Z0</accession>
<dbReference type="Pfam" id="PF09360">
    <property type="entry name" value="zf-CDGSH"/>
    <property type="match status" value="1"/>
</dbReference>
<dbReference type="SMART" id="SM00704">
    <property type="entry name" value="ZnF_CDGSH"/>
    <property type="match status" value="1"/>
</dbReference>
<dbReference type="AlphaFoldDB" id="A0A518E2Z0"/>
<evidence type="ECO:0000256" key="4">
    <source>
        <dbReference type="ARBA" id="ARBA00023014"/>
    </source>
</evidence>
<evidence type="ECO:0000259" key="5">
    <source>
        <dbReference type="SMART" id="SM00704"/>
    </source>
</evidence>
<gene>
    <name evidence="6" type="ORF">Pla8534_63270</name>
</gene>
<organism evidence="6 7">
    <name type="scientific">Lignipirellula cremea</name>
    <dbReference type="NCBI Taxonomy" id="2528010"/>
    <lineage>
        <taxon>Bacteria</taxon>
        <taxon>Pseudomonadati</taxon>
        <taxon>Planctomycetota</taxon>
        <taxon>Planctomycetia</taxon>
        <taxon>Pirellulales</taxon>
        <taxon>Pirellulaceae</taxon>
        <taxon>Lignipirellula</taxon>
    </lineage>
</organism>
<evidence type="ECO:0000256" key="1">
    <source>
        <dbReference type="ARBA" id="ARBA00022714"/>
    </source>
</evidence>
<protein>
    <submittedName>
        <fullName evidence="6">Iron-binding zinc finger CDGSH type</fullName>
    </submittedName>
</protein>
<sequence>MSDVTVRVRDNGPLLIEGPIKIVDADGNVYHVSPDKPAVALCRCGASANRPFCDGAHKGCGFDAVDRAPQV</sequence>
<dbReference type="InterPro" id="IPR018967">
    <property type="entry name" value="FeS-contain_CDGSH-typ"/>
</dbReference>
<dbReference type="InterPro" id="IPR042216">
    <property type="entry name" value="MitoNEET_CISD"/>
</dbReference>